<sequence>MNTRFWFSKQGLGAAALIIFTSYFLLMEHRAHLFQALPFLIILLCPLMHMFMHSGHGNHSHTTDSSDDGEQAAFQRGLDAGRREAGAVDKTGGNDHAR</sequence>
<accession>A0ABP7Q6G5</accession>
<keyword evidence="2" id="KW-1133">Transmembrane helix</keyword>
<keyword evidence="2" id="KW-0812">Transmembrane</keyword>
<dbReference type="RefSeq" id="WP_344809268.1">
    <property type="nucleotide sequence ID" value="NZ_BAABBO010000021.1"/>
</dbReference>
<proteinExistence type="predicted"/>
<gene>
    <name evidence="3" type="ORF">GCM10022278_37340</name>
</gene>
<dbReference type="EMBL" id="BAABBO010000021">
    <property type="protein sequence ID" value="GAA3977114.1"/>
    <property type="molecule type" value="Genomic_DNA"/>
</dbReference>
<evidence type="ECO:0000313" key="3">
    <source>
        <dbReference type="EMBL" id="GAA3977114.1"/>
    </source>
</evidence>
<keyword evidence="2" id="KW-0472">Membrane</keyword>
<dbReference type="Proteomes" id="UP001501337">
    <property type="component" value="Unassembled WGS sequence"/>
</dbReference>
<dbReference type="InterPro" id="IPR021682">
    <property type="entry name" value="DUF2933"/>
</dbReference>
<reference evidence="4" key="1">
    <citation type="journal article" date="2019" name="Int. J. Syst. Evol. Microbiol.">
        <title>The Global Catalogue of Microorganisms (GCM) 10K type strain sequencing project: providing services to taxonomists for standard genome sequencing and annotation.</title>
        <authorList>
            <consortium name="The Broad Institute Genomics Platform"/>
            <consortium name="The Broad Institute Genome Sequencing Center for Infectious Disease"/>
            <person name="Wu L."/>
            <person name="Ma J."/>
        </authorList>
    </citation>
    <scope>NUCLEOTIDE SEQUENCE [LARGE SCALE GENOMIC DNA]</scope>
    <source>
        <strain evidence="4">JCM 17555</strain>
    </source>
</reference>
<name>A0ABP7Q6G5_9GAMM</name>
<feature type="transmembrane region" description="Helical" evidence="2">
    <location>
        <begin position="6"/>
        <end position="26"/>
    </location>
</feature>
<organism evidence="3 4">
    <name type="scientific">Allohahella marinimesophila</name>
    <dbReference type="NCBI Taxonomy" id="1054972"/>
    <lineage>
        <taxon>Bacteria</taxon>
        <taxon>Pseudomonadati</taxon>
        <taxon>Pseudomonadota</taxon>
        <taxon>Gammaproteobacteria</taxon>
        <taxon>Oceanospirillales</taxon>
        <taxon>Hahellaceae</taxon>
        <taxon>Allohahella</taxon>
    </lineage>
</organism>
<keyword evidence="4" id="KW-1185">Reference proteome</keyword>
<comment type="caution">
    <text evidence="3">The sequence shown here is derived from an EMBL/GenBank/DDBJ whole genome shotgun (WGS) entry which is preliminary data.</text>
</comment>
<evidence type="ECO:0008006" key="5">
    <source>
        <dbReference type="Google" id="ProtNLM"/>
    </source>
</evidence>
<evidence type="ECO:0000313" key="4">
    <source>
        <dbReference type="Proteomes" id="UP001501337"/>
    </source>
</evidence>
<protein>
    <recommendedName>
        <fullName evidence="5">DUF2933 domain-containing protein</fullName>
    </recommendedName>
</protein>
<evidence type="ECO:0000256" key="1">
    <source>
        <dbReference type="SAM" id="MobiDB-lite"/>
    </source>
</evidence>
<evidence type="ECO:0000256" key="2">
    <source>
        <dbReference type="SAM" id="Phobius"/>
    </source>
</evidence>
<feature type="transmembrane region" description="Helical" evidence="2">
    <location>
        <begin position="33"/>
        <end position="52"/>
    </location>
</feature>
<dbReference type="Pfam" id="PF11666">
    <property type="entry name" value="DUF2933"/>
    <property type="match status" value="1"/>
</dbReference>
<feature type="region of interest" description="Disordered" evidence="1">
    <location>
        <begin position="57"/>
        <end position="76"/>
    </location>
</feature>